<protein>
    <recommendedName>
        <fullName evidence="4">Fimbrial assembly protein (PilN)</fullName>
    </recommendedName>
</protein>
<sequence length="206" mass="22430">MWTRVYDWVVGSARVVVIIVELVVVVAFAIRIVVDVQSNNLNEQIETKEAIVKTFQQAELRYLSTQSKTDAYRDLWETSTEFSSVFAEIVGYLPTTSSELIVQISKRSGLFISGSAEVAEIADMESGFKNSTSFTRQELDSIEGEGSIIAATFAFSAQFSALTTKVLPSANDTTEIPGVTPTVTDVPFLDPFSGTDVPTDTPAVIP</sequence>
<feature type="transmembrane region" description="Helical" evidence="1">
    <location>
        <begin position="12"/>
        <end position="34"/>
    </location>
</feature>
<evidence type="ECO:0000313" key="3">
    <source>
        <dbReference type="Proteomes" id="UP000070457"/>
    </source>
</evidence>
<accession>A0A136LZ25</accession>
<reference evidence="2 3" key="1">
    <citation type="submission" date="2015-02" db="EMBL/GenBank/DDBJ databases">
        <title>Improved understanding of the partial-nitritation anammox process through 23 genomes representing the majority of the microbial community.</title>
        <authorList>
            <person name="Speth D.R."/>
            <person name="In T Zandt M."/>
            <person name="Guerrero Cruz S."/>
            <person name="Jetten M.S."/>
            <person name="Dutilh B.E."/>
        </authorList>
    </citation>
    <scope>NUCLEOTIDE SEQUENCE [LARGE SCALE GENOMIC DNA]</scope>
    <source>
        <strain evidence="2">OLB20</strain>
    </source>
</reference>
<comment type="caution">
    <text evidence="2">The sequence shown here is derived from an EMBL/GenBank/DDBJ whole genome shotgun (WGS) entry which is preliminary data.</text>
</comment>
<keyword evidence="1" id="KW-0812">Transmembrane</keyword>
<evidence type="ECO:0008006" key="4">
    <source>
        <dbReference type="Google" id="ProtNLM"/>
    </source>
</evidence>
<evidence type="ECO:0000313" key="2">
    <source>
        <dbReference type="EMBL" id="KXK26905.1"/>
    </source>
</evidence>
<dbReference type="EMBL" id="JYNZ01000003">
    <property type="protein sequence ID" value="KXK26905.1"/>
    <property type="molecule type" value="Genomic_DNA"/>
</dbReference>
<name>A0A136LZ25_9BACT</name>
<dbReference type="AlphaFoldDB" id="A0A136LZ25"/>
<dbReference type="STRING" id="1617426.TR69_WS6001000928"/>
<dbReference type="Proteomes" id="UP000070457">
    <property type="component" value="Unassembled WGS sequence"/>
</dbReference>
<evidence type="ECO:0000256" key="1">
    <source>
        <dbReference type="SAM" id="Phobius"/>
    </source>
</evidence>
<keyword evidence="1" id="KW-1133">Transmembrane helix</keyword>
<proteinExistence type="predicted"/>
<keyword evidence="1" id="KW-0472">Membrane</keyword>
<gene>
    <name evidence="2" type="ORF">TR69_WS6001000928</name>
</gene>
<organism evidence="2 3">
    <name type="scientific">candidate division WS6 bacterium OLB20</name>
    <dbReference type="NCBI Taxonomy" id="1617426"/>
    <lineage>
        <taxon>Bacteria</taxon>
        <taxon>Candidatus Dojkabacteria</taxon>
    </lineage>
</organism>